<evidence type="ECO:0000256" key="3">
    <source>
        <dbReference type="ARBA" id="ARBA00022448"/>
    </source>
</evidence>
<dbReference type="HOGENOM" id="CLU_136713_1_1_4"/>
<evidence type="ECO:0000313" key="11">
    <source>
        <dbReference type="Proteomes" id="UP000004956"/>
    </source>
</evidence>
<keyword evidence="8" id="KW-0732">Signal</keyword>
<evidence type="ECO:0000256" key="5">
    <source>
        <dbReference type="ARBA" id="ARBA00022723"/>
    </source>
</evidence>
<name>H3KDS8_9BURK</name>
<keyword evidence="4" id="KW-0349">Heme</keyword>
<keyword evidence="6" id="KW-0249">Electron transport</keyword>
<dbReference type="GO" id="GO:0030313">
    <property type="term" value="C:cell envelope"/>
    <property type="evidence" value="ECO:0007669"/>
    <property type="project" value="UniProtKB-SubCell"/>
</dbReference>
<dbReference type="AlphaFoldDB" id="H3KDS8"/>
<keyword evidence="11" id="KW-1185">Reference proteome</keyword>
<keyword evidence="7" id="KW-0408">Iron</keyword>
<evidence type="ECO:0000256" key="2">
    <source>
        <dbReference type="ARBA" id="ARBA00004196"/>
    </source>
</evidence>
<reference evidence="10 11" key="1">
    <citation type="submission" date="2011-11" db="EMBL/GenBank/DDBJ databases">
        <authorList>
            <person name="Weinstock G."/>
            <person name="Sodergren E."/>
            <person name="Clifton S."/>
            <person name="Fulton L."/>
            <person name="Fulton B."/>
            <person name="Courtney L."/>
            <person name="Fronick C."/>
            <person name="Harrison M."/>
            <person name="Strong C."/>
            <person name="Farmer C."/>
            <person name="Delahaunty K."/>
            <person name="Markovic C."/>
            <person name="Hall O."/>
            <person name="Minx P."/>
            <person name="Tomlinson C."/>
            <person name="Mitreva M."/>
            <person name="Hou S."/>
            <person name="Chen J."/>
            <person name="Wollam A."/>
            <person name="Pepin K.H."/>
            <person name="Johnson M."/>
            <person name="Bhonagiri V."/>
            <person name="Zhang X."/>
            <person name="Suruliraj S."/>
            <person name="Warren W."/>
            <person name="Chinwalla A."/>
            <person name="Mardis E.R."/>
            <person name="Wilson R.K."/>
        </authorList>
    </citation>
    <scope>NUCLEOTIDE SEQUENCE [LARGE SCALE GENOMIC DNA]</scope>
    <source>
        <strain evidence="10 11">YIT 11816</strain>
    </source>
</reference>
<proteinExistence type="predicted"/>
<evidence type="ECO:0000256" key="6">
    <source>
        <dbReference type="ARBA" id="ARBA00022982"/>
    </source>
</evidence>
<comment type="caution">
    <text evidence="10">The sequence shown here is derived from an EMBL/GenBank/DDBJ whole genome shotgun (WGS) entry which is preliminary data.</text>
</comment>
<keyword evidence="3" id="KW-0813">Transport</keyword>
<sequence>MRPFFPQGEPTMQSKRLLALVLATGLLAFGAAHAADFGSDRHVARGVQCQTCHGPDLKNPVWPEEKVCLGCHNRDDIAAKTASKLNPNPHKAPHNGDCTLCHMQHEPEVDYCAQCHQFNFQMPNGKKQ</sequence>
<dbReference type="STRING" id="762967.HMPREF9440_00889"/>
<organism evidence="10 11">
    <name type="scientific">Sutterella parvirubra YIT 11816</name>
    <dbReference type="NCBI Taxonomy" id="762967"/>
    <lineage>
        <taxon>Bacteria</taxon>
        <taxon>Pseudomonadati</taxon>
        <taxon>Pseudomonadota</taxon>
        <taxon>Betaproteobacteria</taxon>
        <taxon>Burkholderiales</taxon>
        <taxon>Sutterellaceae</taxon>
        <taxon>Sutterella</taxon>
    </lineage>
</organism>
<evidence type="ECO:0000313" key="10">
    <source>
        <dbReference type="EMBL" id="EHY31734.1"/>
    </source>
</evidence>
<dbReference type="PATRIC" id="fig|762967.3.peg.707"/>
<dbReference type="InterPro" id="IPR012286">
    <property type="entry name" value="Tetrahaem_cytochrome"/>
</dbReference>
<evidence type="ECO:0000259" key="9">
    <source>
        <dbReference type="Pfam" id="PF14537"/>
    </source>
</evidence>
<evidence type="ECO:0000256" key="4">
    <source>
        <dbReference type="ARBA" id="ARBA00022617"/>
    </source>
</evidence>
<evidence type="ECO:0000256" key="7">
    <source>
        <dbReference type="ARBA" id="ARBA00023004"/>
    </source>
</evidence>
<comment type="cofactor">
    <cofactor evidence="1">
        <name>heme c</name>
        <dbReference type="ChEBI" id="CHEBI:61717"/>
    </cofactor>
</comment>
<feature type="chain" id="PRO_5003588899" description="Tetrahaem cytochrome domain-containing protein" evidence="8">
    <location>
        <begin position="35"/>
        <end position="128"/>
    </location>
</feature>
<dbReference type="EMBL" id="AFBQ01000120">
    <property type="protein sequence ID" value="EHY31734.1"/>
    <property type="molecule type" value="Genomic_DNA"/>
</dbReference>
<dbReference type="GO" id="GO:0046872">
    <property type="term" value="F:metal ion binding"/>
    <property type="evidence" value="ECO:0007669"/>
    <property type="project" value="UniProtKB-KW"/>
</dbReference>
<accession>H3KDS8</accession>
<feature type="domain" description="Tetrahaem cytochrome" evidence="9">
    <location>
        <begin position="42"/>
        <end position="117"/>
    </location>
</feature>
<dbReference type="InterPro" id="IPR036280">
    <property type="entry name" value="Multihaem_cyt_sf"/>
</dbReference>
<evidence type="ECO:0000256" key="1">
    <source>
        <dbReference type="ARBA" id="ARBA00001926"/>
    </source>
</evidence>
<keyword evidence="5" id="KW-0479">Metal-binding</keyword>
<dbReference type="Pfam" id="PF14537">
    <property type="entry name" value="Cytochrom_c3_2"/>
    <property type="match status" value="1"/>
</dbReference>
<dbReference type="Proteomes" id="UP000004956">
    <property type="component" value="Unassembled WGS sequence"/>
</dbReference>
<dbReference type="SUPFAM" id="SSF48695">
    <property type="entry name" value="Multiheme cytochromes"/>
    <property type="match status" value="1"/>
</dbReference>
<gene>
    <name evidence="10" type="ORF">HMPREF9440_00889</name>
</gene>
<evidence type="ECO:0000256" key="8">
    <source>
        <dbReference type="SAM" id="SignalP"/>
    </source>
</evidence>
<comment type="subcellular location">
    <subcellularLocation>
        <location evidence="2">Cell envelope</location>
    </subcellularLocation>
</comment>
<dbReference type="Gene3D" id="1.10.1130.10">
    <property type="entry name" value="Flavocytochrome C3, Chain A"/>
    <property type="match status" value="1"/>
</dbReference>
<feature type="signal peptide" evidence="8">
    <location>
        <begin position="1"/>
        <end position="34"/>
    </location>
</feature>
<protein>
    <recommendedName>
        <fullName evidence="9">Tetrahaem cytochrome domain-containing protein</fullName>
    </recommendedName>
</protein>